<dbReference type="Pfam" id="PF10153">
    <property type="entry name" value="Efg1"/>
    <property type="match status" value="1"/>
</dbReference>
<dbReference type="InterPro" id="IPR019310">
    <property type="entry name" value="Efg1"/>
</dbReference>
<dbReference type="AlphaFoldDB" id="A0A4T0ELE6"/>
<reference evidence="11 12" key="1">
    <citation type="submission" date="2018-10" db="EMBL/GenBank/DDBJ databases">
        <title>Fifty Aureobasidium pullulans genomes reveal a recombining polyextremotolerant generalist.</title>
        <authorList>
            <person name="Gostincar C."/>
            <person name="Turk M."/>
            <person name="Zajc J."/>
            <person name="Gunde-Cimerman N."/>
        </authorList>
    </citation>
    <scope>NUCLEOTIDE SEQUENCE [LARGE SCALE GENOMIC DNA]</scope>
    <source>
        <strain evidence="11 12">EXF-3380</strain>
    </source>
</reference>
<evidence type="ECO:0000256" key="6">
    <source>
        <dbReference type="ARBA" id="ARBA00022552"/>
    </source>
</evidence>
<evidence type="ECO:0000256" key="9">
    <source>
        <dbReference type="SAM" id="Coils"/>
    </source>
</evidence>
<proteinExistence type="inferred from homology"/>
<feature type="region of interest" description="Disordered" evidence="10">
    <location>
        <begin position="1"/>
        <end position="45"/>
    </location>
</feature>
<evidence type="ECO:0000256" key="5">
    <source>
        <dbReference type="ARBA" id="ARBA00019827"/>
    </source>
</evidence>
<evidence type="ECO:0000313" key="12">
    <source>
        <dbReference type="Proteomes" id="UP000304947"/>
    </source>
</evidence>
<comment type="function">
    <text evidence="1">Involved in rRNA processing.</text>
</comment>
<dbReference type="GO" id="GO:0030688">
    <property type="term" value="C:preribosome, small subunit precursor"/>
    <property type="evidence" value="ECO:0007669"/>
    <property type="project" value="TreeGrafter"/>
</dbReference>
<dbReference type="PANTHER" id="PTHR33911">
    <property type="entry name" value="RRNA-PROCESSING PROTEIN EFG1"/>
    <property type="match status" value="1"/>
</dbReference>
<evidence type="ECO:0000256" key="3">
    <source>
        <dbReference type="ARBA" id="ARBA00006916"/>
    </source>
</evidence>
<sequence length="154" mass="18533">MATKRPHSEVHPSRREQVPGQEKKRKVNPHPHRKLEPKANPVNPIKSRIRSLNRLLQHKENLPADVRLNHERELKSCEWELARAESQQRKKDLIGKYHMVRFFERRKAERRLKKLERRAKEGETDLEEQIHEAKVDLNYAMYHPLDMVYSLQKI</sequence>
<feature type="coiled-coil region" evidence="9">
    <location>
        <begin position="67"/>
        <end position="132"/>
    </location>
</feature>
<gene>
    <name evidence="11" type="ORF">D6C83_00406</name>
</gene>
<feature type="compositionally biased region" description="Basic residues" evidence="10">
    <location>
        <begin position="23"/>
        <end position="35"/>
    </location>
</feature>
<dbReference type="EMBL" id="QZBU01000048">
    <property type="protein sequence ID" value="TIA74944.1"/>
    <property type="molecule type" value="Genomic_DNA"/>
</dbReference>
<keyword evidence="7 9" id="KW-0175">Coiled coil</keyword>
<dbReference type="GO" id="GO:0000462">
    <property type="term" value="P:maturation of SSU-rRNA from tricistronic rRNA transcript (SSU-rRNA, 5.8S rRNA, LSU-rRNA)"/>
    <property type="evidence" value="ECO:0007669"/>
    <property type="project" value="TreeGrafter"/>
</dbReference>
<evidence type="ECO:0000313" key="11">
    <source>
        <dbReference type="EMBL" id="TIA74944.1"/>
    </source>
</evidence>
<keyword evidence="6" id="KW-0698">rRNA processing</keyword>
<evidence type="ECO:0000256" key="1">
    <source>
        <dbReference type="ARBA" id="ARBA00002773"/>
    </source>
</evidence>
<comment type="similarity">
    <text evidence="3">Belongs to the EFG1 family.</text>
</comment>
<evidence type="ECO:0000256" key="2">
    <source>
        <dbReference type="ARBA" id="ARBA00004604"/>
    </source>
</evidence>
<accession>A0A4T0ELE6</accession>
<dbReference type="Proteomes" id="UP000304947">
    <property type="component" value="Unassembled WGS sequence"/>
</dbReference>
<evidence type="ECO:0000256" key="8">
    <source>
        <dbReference type="ARBA" id="ARBA00023242"/>
    </source>
</evidence>
<dbReference type="PANTHER" id="PTHR33911:SF1">
    <property type="entry name" value="RRNA-PROCESSING PROTEIN EFG1"/>
    <property type="match status" value="1"/>
</dbReference>
<comment type="subcellular location">
    <subcellularLocation>
        <location evidence="2">Nucleus</location>
        <location evidence="2">Nucleolus</location>
    </subcellularLocation>
</comment>
<evidence type="ECO:0000256" key="4">
    <source>
        <dbReference type="ARBA" id="ARBA00018689"/>
    </source>
</evidence>
<evidence type="ECO:0000256" key="7">
    <source>
        <dbReference type="ARBA" id="ARBA00023054"/>
    </source>
</evidence>
<feature type="compositionally biased region" description="Basic and acidic residues" evidence="10">
    <location>
        <begin position="1"/>
        <end position="17"/>
    </location>
</feature>
<name>A0A4T0ELE6_AURPU</name>
<organism evidence="11 12">
    <name type="scientific">Aureobasidium pullulans</name>
    <name type="common">Black yeast</name>
    <name type="synonym">Pullularia pullulans</name>
    <dbReference type="NCBI Taxonomy" id="5580"/>
    <lineage>
        <taxon>Eukaryota</taxon>
        <taxon>Fungi</taxon>
        <taxon>Dikarya</taxon>
        <taxon>Ascomycota</taxon>
        <taxon>Pezizomycotina</taxon>
        <taxon>Dothideomycetes</taxon>
        <taxon>Dothideomycetidae</taxon>
        <taxon>Dothideales</taxon>
        <taxon>Saccotheciaceae</taxon>
        <taxon>Aureobasidium</taxon>
    </lineage>
</organism>
<comment type="caution">
    <text evidence="11">The sequence shown here is derived from an EMBL/GenBank/DDBJ whole genome shotgun (WGS) entry which is preliminary data.</text>
</comment>
<evidence type="ECO:0000256" key="10">
    <source>
        <dbReference type="SAM" id="MobiDB-lite"/>
    </source>
</evidence>
<keyword evidence="8" id="KW-0539">Nucleus</keyword>
<dbReference type="InterPro" id="IPR050786">
    <property type="entry name" value="EFG1_rRNA-proc"/>
</dbReference>
<protein>
    <recommendedName>
        <fullName evidence="4">rRNA-processing protein EFG1</fullName>
    </recommendedName>
    <alternativeName>
        <fullName evidence="5">rRNA-processing protein efg1</fullName>
    </alternativeName>
</protein>
<dbReference type="GO" id="GO:0005730">
    <property type="term" value="C:nucleolus"/>
    <property type="evidence" value="ECO:0007669"/>
    <property type="project" value="UniProtKB-SubCell"/>
</dbReference>